<dbReference type="InterPro" id="IPR043691">
    <property type="entry name" value="MpaA"/>
</dbReference>
<comment type="caution">
    <text evidence="4">The sequence shown here is derived from an EMBL/GenBank/DDBJ whole genome shotgun (WGS) entry which is preliminary data.</text>
</comment>
<feature type="active site" description="Proton donor/acceptor" evidence="2">
    <location>
        <position position="209"/>
    </location>
</feature>
<dbReference type="EMBL" id="JFFR01000033">
    <property type="protein sequence ID" value="KDN26251.1"/>
    <property type="molecule type" value="Genomic_DNA"/>
</dbReference>
<evidence type="ECO:0000259" key="3">
    <source>
        <dbReference type="PROSITE" id="PS52035"/>
    </source>
</evidence>
<keyword evidence="1" id="KW-0862">Zinc</keyword>
<accession>A0A066UFS4</accession>
<feature type="binding site" evidence="1">
    <location>
        <position position="51"/>
    </location>
    <ligand>
        <name>Zn(2+)</name>
        <dbReference type="ChEBI" id="CHEBI:29105"/>
        <note>catalytic</note>
    </ligand>
</feature>
<feature type="domain" description="Peptidase M14" evidence="3">
    <location>
        <begin position="1"/>
        <end position="233"/>
    </location>
</feature>
<dbReference type="GO" id="GO:0008270">
    <property type="term" value="F:zinc ion binding"/>
    <property type="evidence" value="ECO:0007669"/>
    <property type="project" value="UniProtKB-UniRule"/>
</dbReference>
<gene>
    <name evidence="1" type="primary">mpaA</name>
    <name evidence="4" type="ORF">VFDL14_10175</name>
</gene>
<dbReference type="GO" id="GO:0061473">
    <property type="term" value="F:murein tripeptide carboxypeptidase activity"/>
    <property type="evidence" value="ECO:0007669"/>
    <property type="project" value="UniProtKB-UniRule"/>
</dbReference>
<dbReference type="HAMAP" id="MF_02211">
    <property type="entry name" value="MpaA_carboxypeptidase"/>
    <property type="match status" value="1"/>
</dbReference>
<dbReference type="AlphaFoldDB" id="A0A066UFS4"/>
<dbReference type="Proteomes" id="UP000027219">
    <property type="component" value="Unassembled WGS sequence"/>
</dbReference>
<dbReference type="GO" id="GO:0016998">
    <property type="term" value="P:cell wall macromolecule catabolic process"/>
    <property type="evidence" value="ECO:0007669"/>
    <property type="project" value="UniProtKB-UniPathway"/>
</dbReference>
<dbReference type="MEROPS" id="M14.034"/>
<keyword evidence="1" id="KW-0961">Cell wall biogenesis/degradation</keyword>
<comment type="subcellular location">
    <subcellularLocation>
        <location evidence="1">Cytoplasm</location>
    </subcellularLocation>
</comment>
<dbReference type="GO" id="GO:0071555">
    <property type="term" value="P:cell wall organization"/>
    <property type="evidence" value="ECO:0007669"/>
    <property type="project" value="UniProtKB-KW"/>
</dbReference>
<dbReference type="UniPathway" id="UPA00549"/>
<proteinExistence type="inferred from homology"/>
<comment type="cofactor">
    <cofactor evidence="1">
        <name>Zn(2+)</name>
        <dbReference type="ChEBI" id="CHEBI:29105"/>
    </cofactor>
    <text evidence="1">Binds 1 zinc ion per subunit.</text>
</comment>
<protein>
    <recommendedName>
        <fullName evidence="1">Murein peptide amidase A</fullName>
        <ecNumber evidence="1">3.4.17.-</ecNumber>
    </recommendedName>
    <alternativeName>
        <fullName evidence="1">Gamma-D-Glu-Dap amidase</fullName>
    </alternativeName>
    <alternativeName>
        <fullName evidence="1">Zinc metallocarboxypeptidase MpaA</fullName>
    </alternativeName>
</protein>
<comment type="catalytic activity">
    <reaction evidence="1">
        <text>L-alanyl-gamma-D-glutamyl-meso-2,6-diaminopimelate + H2O = L-alanyl-D-glutamate + meso-2,6-diaminopimelate</text>
        <dbReference type="Rhea" id="RHEA:28398"/>
        <dbReference type="ChEBI" id="CHEBI:15377"/>
        <dbReference type="ChEBI" id="CHEBI:57791"/>
        <dbReference type="ChEBI" id="CHEBI:61395"/>
        <dbReference type="ChEBI" id="CHEBI:61401"/>
    </reaction>
</comment>
<evidence type="ECO:0000313" key="4">
    <source>
        <dbReference type="EMBL" id="KDN26251.1"/>
    </source>
</evidence>
<comment type="function">
    <text evidence="1">Involved in muropeptide degradation. Catalyzes the hydrolysis of the gamma-D-glutamyl-diaminopimelic acid (gamma-D-Glu-Dap) amide bond in the murein tripeptide L-alanyl-gamma-D-glutamyl-meso-diaminopimelic acid, leading to the formation of L-Ala-gamma-D-Glu and Dap.</text>
</comment>
<dbReference type="STRING" id="212667.VFDL14_10175"/>
<dbReference type="RefSeq" id="WP_032553477.1">
    <property type="nucleotide sequence ID" value="NZ_JFFR01000033.1"/>
</dbReference>
<dbReference type="InterPro" id="IPR000834">
    <property type="entry name" value="Peptidase_M14"/>
</dbReference>
<feature type="binding site" evidence="1">
    <location>
        <position position="156"/>
    </location>
    <ligand>
        <name>Zn(2+)</name>
        <dbReference type="ChEBI" id="CHEBI:29105"/>
        <note>catalytic</note>
    </ligand>
</feature>
<keyword evidence="5" id="KW-1185">Reference proteome</keyword>
<dbReference type="OrthoDB" id="9779324at2"/>
<sequence length="237" mass="26101">MSLIPRTERAAFSIKPLTYGSSVLGAPLLYFPAQIESDTRGLILAGTHGDETASIAGLSCALRSLPAANLRHDVILSMNPDGNQLGTRANANQVDLNRAFPTKNWKEDGTVYRWSSNTPVRDVKVSTGQPDQLEPEVQSLIKLIEERKPKFVISFHEPLALIDDPVQSELATWLGKQFKLPVVEDVDYETPGSFGTWCEERNLPCITVELPPVSADFAIEEYLDAFLAVLGVRHVLS</sequence>
<evidence type="ECO:0000256" key="2">
    <source>
        <dbReference type="PROSITE-ProRule" id="PRU01379"/>
    </source>
</evidence>
<organism evidence="4 5">
    <name type="scientific">Vibrio fortis</name>
    <dbReference type="NCBI Taxonomy" id="212667"/>
    <lineage>
        <taxon>Bacteria</taxon>
        <taxon>Pseudomonadati</taxon>
        <taxon>Pseudomonadota</taxon>
        <taxon>Gammaproteobacteria</taxon>
        <taxon>Vibrionales</taxon>
        <taxon>Vibrionaceae</taxon>
        <taxon>Vibrio</taxon>
    </lineage>
</organism>
<reference evidence="4 5" key="1">
    <citation type="submission" date="2014-02" db="EMBL/GenBank/DDBJ databases">
        <title>Vibrio fortis Dalian14 Genome Sequencing.</title>
        <authorList>
            <person name="Wang Y."/>
            <person name="Song L."/>
            <person name="Liu G."/>
            <person name="Ding J."/>
        </authorList>
    </citation>
    <scope>NUCLEOTIDE SEQUENCE [LARGE SCALE GENOMIC DNA]</scope>
    <source>
        <strain evidence="4 5">Dalian14</strain>
    </source>
</reference>
<comment type="pathway">
    <text evidence="1">Cell wall degradation; peptidoglycan degradation.</text>
</comment>
<keyword evidence="1" id="KW-0479">Metal-binding</keyword>
<keyword evidence="1" id="KW-0645">Protease</keyword>
<evidence type="ECO:0000256" key="1">
    <source>
        <dbReference type="HAMAP-Rule" id="MF_02211"/>
    </source>
</evidence>
<name>A0A066UFS4_9VIBR</name>
<dbReference type="GO" id="GO:0005737">
    <property type="term" value="C:cytoplasm"/>
    <property type="evidence" value="ECO:0007669"/>
    <property type="project" value="UniProtKB-SubCell"/>
</dbReference>
<comment type="similarity">
    <text evidence="1 2">Belongs to the peptidase M14 family.</text>
</comment>
<feature type="binding site" evidence="1">
    <location>
        <position position="48"/>
    </location>
    <ligand>
        <name>Zn(2+)</name>
        <dbReference type="ChEBI" id="CHEBI:29105"/>
        <note>catalytic</note>
    </ligand>
</feature>
<dbReference type="Gene3D" id="3.40.630.10">
    <property type="entry name" value="Zn peptidases"/>
    <property type="match status" value="1"/>
</dbReference>
<dbReference type="GO" id="GO:0009253">
    <property type="term" value="P:peptidoglycan catabolic process"/>
    <property type="evidence" value="ECO:0007669"/>
    <property type="project" value="UniProtKB-UniRule"/>
</dbReference>
<dbReference type="GO" id="GO:0006508">
    <property type="term" value="P:proteolysis"/>
    <property type="evidence" value="ECO:0007669"/>
    <property type="project" value="UniProtKB-KW"/>
</dbReference>
<keyword evidence="1" id="KW-0963">Cytoplasm</keyword>
<dbReference type="EC" id="3.4.17.-" evidence="1"/>
<keyword evidence="1" id="KW-0121">Carboxypeptidase</keyword>
<dbReference type="NCBIfam" id="NF007897">
    <property type="entry name" value="PRK10602.1"/>
    <property type="match status" value="1"/>
</dbReference>
<evidence type="ECO:0000313" key="5">
    <source>
        <dbReference type="Proteomes" id="UP000027219"/>
    </source>
</evidence>
<dbReference type="GO" id="GO:0004040">
    <property type="term" value="F:amidase activity"/>
    <property type="evidence" value="ECO:0007669"/>
    <property type="project" value="InterPro"/>
</dbReference>
<keyword evidence="1" id="KW-0378">Hydrolase</keyword>
<dbReference type="Pfam" id="PF00246">
    <property type="entry name" value="Peptidase_M14"/>
    <property type="match status" value="1"/>
</dbReference>
<comment type="subunit">
    <text evidence="1">Homodimer.</text>
</comment>
<keyword evidence="1" id="KW-0482">Metalloprotease</keyword>
<dbReference type="SUPFAM" id="SSF53187">
    <property type="entry name" value="Zn-dependent exopeptidases"/>
    <property type="match status" value="1"/>
</dbReference>
<dbReference type="PROSITE" id="PS52035">
    <property type="entry name" value="PEPTIDASE_M14"/>
    <property type="match status" value="1"/>
</dbReference>